<keyword evidence="2" id="KW-1185">Reference proteome</keyword>
<sequence>MLSNLQNNKPSLSAMKSLHQMILFRHRFLDSGIMWVYARKPLLLSELDMGTGYEFSLLL</sequence>
<evidence type="ECO:0000313" key="1">
    <source>
        <dbReference type="EMBL" id="SFT58500.1"/>
    </source>
</evidence>
<reference evidence="2" key="1">
    <citation type="submission" date="2016-10" db="EMBL/GenBank/DDBJ databases">
        <authorList>
            <person name="Varghese N."/>
            <person name="Submissions S."/>
        </authorList>
    </citation>
    <scope>NUCLEOTIDE SEQUENCE [LARGE SCALE GENOMIC DNA]</scope>
    <source>
        <strain evidence="2">Ah-143</strain>
    </source>
</reference>
<name>A0A1I6Z703_9ENTR</name>
<dbReference type="Proteomes" id="UP000199187">
    <property type="component" value="Unassembled WGS sequence"/>
</dbReference>
<evidence type="ECO:0000313" key="2">
    <source>
        <dbReference type="Proteomes" id="UP000199187"/>
    </source>
</evidence>
<accession>A0A1I6Z703</accession>
<gene>
    <name evidence="1" type="ORF">SAMN05192562_101988</name>
</gene>
<protein>
    <submittedName>
        <fullName evidence="1">Uncharacterized protein</fullName>
    </submittedName>
</protein>
<organism evidence="1 2">
    <name type="scientific">Kosakonia arachidis</name>
    <dbReference type="NCBI Taxonomy" id="551989"/>
    <lineage>
        <taxon>Bacteria</taxon>
        <taxon>Pseudomonadati</taxon>
        <taxon>Pseudomonadota</taxon>
        <taxon>Gammaproteobacteria</taxon>
        <taxon>Enterobacterales</taxon>
        <taxon>Enterobacteriaceae</taxon>
        <taxon>Kosakonia</taxon>
    </lineage>
</organism>
<dbReference type="AlphaFoldDB" id="A0A1I6Z703"/>
<proteinExistence type="predicted"/>
<dbReference type="EMBL" id="FPAU01000001">
    <property type="protein sequence ID" value="SFT58500.1"/>
    <property type="molecule type" value="Genomic_DNA"/>
</dbReference>